<dbReference type="RefSeq" id="WP_121457942.1">
    <property type="nucleotide sequence ID" value="NZ_RBXP01000014.1"/>
</dbReference>
<gene>
    <name evidence="1" type="ORF">DFR40_1583</name>
</gene>
<evidence type="ECO:0008006" key="3">
    <source>
        <dbReference type="Google" id="ProtNLM"/>
    </source>
</evidence>
<dbReference type="Proteomes" id="UP000270626">
    <property type="component" value="Unassembled WGS sequence"/>
</dbReference>
<sequence>MNGTFPADQRAALLALPGVGPTVIRRLEEAGYAPLARLAGEESAVVTLHIARLIGSTCWHNSPQARTAIDAAIALARQWPN</sequence>
<keyword evidence="2" id="KW-1185">Reference proteome</keyword>
<evidence type="ECO:0000313" key="2">
    <source>
        <dbReference type="Proteomes" id="UP000270626"/>
    </source>
</evidence>
<dbReference type="AlphaFoldDB" id="A0A495WBL7"/>
<comment type="caution">
    <text evidence="1">The sequence shown here is derived from an EMBL/GenBank/DDBJ whole genome shotgun (WGS) entry which is preliminary data.</text>
</comment>
<dbReference type="EMBL" id="RBXP01000014">
    <property type="protein sequence ID" value="RKT58564.1"/>
    <property type="molecule type" value="Genomic_DNA"/>
</dbReference>
<dbReference type="OrthoDB" id="4467269at2"/>
<name>A0A495WBL7_9RHOO</name>
<reference evidence="1 2" key="1">
    <citation type="submission" date="2018-10" db="EMBL/GenBank/DDBJ databases">
        <title>Genomic Encyclopedia of Type Strains, Phase IV (KMG-IV): sequencing the most valuable type-strain genomes for metagenomic binning, comparative biology and taxonomic classification.</title>
        <authorList>
            <person name="Goeker M."/>
        </authorList>
    </citation>
    <scope>NUCLEOTIDE SEQUENCE [LARGE SCALE GENOMIC DNA]</scope>
    <source>
        <strain evidence="1 2">DSM 23841</strain>
    </source>
</reference>
<accession>A0A495WBL7</accession>
<protein>
    <recommendedName>
        <fullName evidence="3">Helix-hairpin-helix protein</fullName>
    </recommendedName>
</protein>
<organism evidence="1 2">
    <name type="scientific">Azonexus fungiphilus</name>
    <dbReference type="NCBI Taxonomy" id="146940"/>
    <lineage>
        <taxon>Bacteria</taxon>
        <taxon>Pseudomonadati</taxon>
        <taxon>Pseudomonadota</taxon>
        <taxon>Betaproteobacteria</taxon>
        <taxon>Rhodocyclales</taxon>
        <taxon>Azonexaceae</taxon>
        <taxon>Azonexus</taxon>
    </lineage>
</organism>
<proteinExistence type="predicted"/>
<evidence type="ECO:0000313" key="1">
    <source>
        <dbReference type="EMBL" id="RKT58564.1"/>
    </source>
</evidence>